<sequence length="74" mass="8749">MLDEYGSIDEHWEAVKAAICESAEVTIERRRGKRKEQWIREASWMLIDERKQRCAKTPDEARQLAKSIQNSTDR</sequence>
<dbReference type="EMBL" id="UZAH01036698">
    <property type="protein sequence ID" value="VDP46734.1"/>
    <property type="molecule type" value="Genomic_DNA"/>
</dbReference>
<accession>A0A3P8EP73</accession>
<dbReference type="OrthoDB" id="412793at2759"/>
<proteinExistence type="predicted"/>
<accession>A0A183GPS2</accession>
<reference evidence="1 2" key="1">
    <citation type="submission" date="2018-11" db="EMBL/GenBank/DDBJ databases">
        <authorList>
            <consortium name="Pathogen Informatics"/>
        </authorList>
    </citation>
    <scope>NUCLEOTIDE SEQUENCE [LARGE SCALE GENOMIC DNA]</scope>
</reference>
<evidence type="ECO:0000313" key="1">
    <source>
        <dbReference type="EMBL" id="VDP46734.1"/>
    </source>
</evidence>
<organism evidence="2 3">
    <name type="scientific">Heligmosomoides polygyrus</name>
    <name type="common">Parasitic roundworm</name>
    <dbReference type="NCBI Taxonomy" id="6339"/>
    <lineage>
        <taxon>Eukaryota</taxon>
        <taxon>Metazoa</taxon>
        <taxon>Ecdysozoa</taxon>
        <taxon>Nematoda</taxon>
        <taxon>Chromadorea</taxon>
        <taxon>Rhabditida</taxon>
        <taxon>Rhabditina</taxon>
        <taxon>Rhabditomorpha</taxon>
        <taxon>Strongyloidea</taxon>
        <taxon>Heligmosomidae</taxon>
        <taxon>Heligmosomoides</taxon>
    </lineage>
</organism>
<name>A0A183GPS2_HELPZ</name>
<evidence type="ECO:0000313" key="3">
    <source>
        <dbReference type="WBParaSite" id="HPBE_0002469201-mRNA-1"/>
    </source>
</evidence>
<keyword evidence="2" id="KW-1185">Reference proteome</keyword>
<protein>
    <submittedName>
        <fullName evidence="3">Transposase</fullName>
    </submittedName>
</protein>
<evidence type="ECO:0000313" key="2">
    <source>
        <dbReference type="Proteomes" id="UP000050761"/>
    </source>
</evidence>
<gene>
    <name evidence="1" type="ORF">HPBE_LOCUS24691</name>
</gene>
<dbReference type="AlphaFoldDB" id="A0A183GPS2"/>
<reference evidence="3" key="2">
    <citation type="submission" date="2019-09" db="UniProtKB">
        <authorList>
            <consortium name="WormBaseParasite"/>
        </authorList>
    </citation>
    <scope>IDENTIFICATION</scope>
</reference>
<dbReference type="Proteomes" id="UP000050761">
    <property type="component" value="Unassembled WGS sequence"/>
</dbReference>
<dbReference type="WBParaSite" id="HPBE_0002469201-mRNA-1">
    <property type="protein sequence ID" value="HPBE_0002469201-mRNA-1"/>
    <property type="gene ID" value="HPBE_0002469201"/>
</dbReference>